<dbReference type="EMBL" id="KB200330">
    <property type="protein sequence ID" value="ESP01932.1"/>
    <property type="molecule type" value="Genomic_DNA"/>
</dbReference>
<dbReference type="InterPro" id="IPR006029">
    <property type="entry name" value="Neurotrans-gated_channel_TM"/>
</dbReference>
<dbReference type="OMA" id="NERIPAW"/>
<evidence type="ECO:0000256" key="6">
    <source>
        <dbReference type="SAM" id="SignalP"/>
    </source>
</evidence>
<evidence type="ECO:0008006" key="11">
    <source>
        <dbReference type="Google" id="ProtNLM"/>
    </source>
</evidence>
<sequence length="440" mass="50289">MPVTKLSGFLVLLVSCTYKGTLGFTIGNETALRNSIFEEKRYDVNVRPNSHVLVSVMFNLLAINELNIREQKFSVSGWFTMRWTDRRLAWNTSEYGDVQFLFATQTDVWKPALVISNSIDDFEVIRDLYAPLRIDSKGTLVWEPPGIYQVNCQADIKFYPFDEQECHITLQSWGYNLIEVNLTALYNGISFREFKPNGEWNLEDNRTESLTAVDAKGDSNGRLIFFFKLTRKSQYYWLNVLLPVIVNSVLTALVFALPAESGEKMGYSLTVLLSFAVLLTLIADKIPSTSLTTPVIVVYFSIVLVMGALAVLLSTFVLDLYFMDETQPISNWLMMLFRDILGRMVCYKGCRSPCRSGTDVHPTQLTDLQEKKSTERKSSTIKRETFKRESSLHHLGINRKDDLTWKDIANILDIIFFRMYCFIIVTVTVGFLTAAYNHIG</sequence>
<feature type="domain" description="Neurotransmitter-gated ion-channel transmembrane" evidence="8">
    <location>
        <begin position="241"/>
        <end position="383"/>
    </location>
</feature>
<feature type="chain" id="PRO_5004717868" description="Neurotransmitter-gated ion-channel ligand-binding domain-containing protein" evidence="6">
    <location>
        <begin position="24"/>
        <end position="440"/>
    </location>
</feature>
<keyword evidence="2 5" id="KW-0812">Transmembrane</keyword>
<dbReference type="HOGENOM" id="CLU_018074_0_1_1"/>
<evidence type="ECO:0000256" key="5">
    <source>
        <dbReference type="SAM" id="Phobius"/>
    </source>
</evidence>
<dbReference type="OrthoDB" id="6099057at2759"/>
<dbReference type="FunFam" id="2.70.170.10:FF:000028">
    <property type="entry name" value="AcetylCholine Receptor"/>
    <property type="match status" value="1"/>
</dbReference>
<feature type="transmembrane region" description="Helical" evidence="5">
    <location>
        <begin position="265"/>
        <end position="283"/>
    </location>
</feature>
<dbReference type="CDD" id="cd19051">
    <property type="entry name" value="LGIC_TM_cation"/>
    <property type="match status" value="1"/>
</dbReference>
<reference evidence="9 10" key="1">
    <citation type="journal article" date="2013" name="Nature">
        <title>Insights into bilaterian evolution from three spiralian genomes.</title>
        <authorList>
            <person name="Simakov O."/>
            <person name="Marletaz F."/>
            <person name="Cho S.J."/>
            <person name="Edsinger-Gonzales E."/>
            <person name="Havlak P."/>
            <person name="Hellsten U."/>
            <person name="Kuo D.H."/>
            <person name="Larsson T."/>
            <person name="Lv J."/>
            <person name="Arendt D."/>
            <person name="Savage R."/>
            <person name="Osoegawa K."/>
            <person name="de Jong P."/>
            <person name="Grimwood J."/>
            <person name="Chapman J.A."/>
            <person name="Shapiro H."/>
            <person name="Aerts A."/>
            <person name="Otillar R.P."/>
            <person name="Terry A.Y."/>
            <person name="Boore J.L."/>
            <person name="Grigoriev I.V."/>
            <person name="Lindberg D.R."/>
            <person name="Seaver E.C."/>
            <person name="Weisblat D.A."/>
            <person name="Putnam N.H."/>
            <person name="Rokhsar D.S."/>
        </authorList>
    </citation>
    <scope>NUCLEOTIDE SEQUENCE [LARGE SCALE GENOMIC DNA]</scope>
</reference>
<evidence type="ECO:0000256" key="3">
    <source>
        <dbReference type="ARBA" id="ARBA00022989"/>
    </source>
</evidence>
<dbReference type="GO" id="GO:0016020">
    <property type="term" value="C:membrane"/>
    <property type="evidence" value="ECO:0007669"/>
    <property type="project" value="UniProtKB-SubCell"/>
</dbReference>
<dbReference type="PROSITE" id="PS51257">
    <property type="entry name" value="PROKAR_LIPOPROTEIN"/>
    <property type="match status" value="1"/>
</dbReference>
<dbReference type="RefSeq" id="XP_009047422.1">
    <property type="nucleotide sequence ID" value="XM_009049174.1"/>
</dbReference>
<dbReference type="Pfam" id="PF02932">
    <property type="entry name" value="Neur_chan_memb"/>
    <property type="match status" value="1"/>
</dbReference>
<dbReference type="Gene3D" id="1.20.58.390">
    <property type="entry name" value="Neurotransmitter-gated ion-channel transmembrane domain"/>
    <property type="match status" value="1"/>
</dbReference>
<keyword evidence="6" id="KW-0732">Signal</keyword>
<evidence type="ECO:0000313" key="9">
    <source>
        <dbReference type="EMBL" id="ESP01932.1"/>
    </source>
</evidence>
<dbReference type="SUPFAM" id="SSF90112">
    <property type="entry name" value="Neurotransmitter-gated ion-channel transmembrane pore"/>
    <property type="match status" value="1"/>
</dbReference>
<keyword evidence="10" id="KW-1185">Reference proteome</keyword>
<feature type="transmembrane region" description="Helical" evidence="5">
    <location>
        <begin position="295"/>
        <end position="317"/>
    </location>
</feature>
<dbReference type="AlphaFoldDB" id="V4B8A4"/>
<comment type="subcellular location">
    <subcellularLocation>
        <location evidence="1">Membrane</location>
        <topology evidence="1">Multi-pass membrane protein</topology>
    </subcellularLocation>
</comment>
<evidence type="ECO:0000256" key="4">
    <source>
        <dbReference type="ARBA" id="ARBA00023136"/>
    </source>
</evidence>
<dbReference type="GeneID" id="20242051"/>
<evidence type="ECO:0000313" key="10">
    <source>
        <dbReference type="Proteomes" id="UP000030746"/>
    </source>
</evidence>
<dbReference type="GO" id="GO:0005230">
    <property type="term" value="F:extracellular ligand-gated monoatomic ion channel activity"/>
    <property type="evidence" value="ECO:0007669"/>
    <property type="project" value="InterPro"/>
</dbReference>
<dbReference type="InterPro" id="IPR006201">
    <property type="entry name" value="Neur_channel"/>
</dbReference>
<keyword evidence="3 5" id="KW-1133">Transmembrane helix</keyword>
<evidence type="ECO:0000259" key="8">
    <source>
        <dbReference type="Pfam" id="PF02932"/>
    </source>
</evidence>
<dbReference type="STRING" id="225164.V4B8A4"/>
<dbReference type="PANTHER" id="PTHR18945">
    <property type="entry name" value="NEUROTRANSMITTER GATED ION CHANNEL"/>
    <property type="match status" value="1"/>
</dbReference>
<name>V4B8A4_LOTGI</name>
<dbReference type="InterPro" id="IPR036719">
    <property type="entry name" value="Neuro-gated_channel_TM_sf"/>
</dbReference>
<dbReference type="SUPFAM" id="SSF63712">
    <property type="entry name" value="Nicotinic receptor ligand binding domain-like"/>
    <property type="match status" value="1"/>
</dbReference>
<dbReference type="GO" id="GO:0004888">
    <property type="term" value="F:transmembrane signaling receptor activity"/>
    <property type="evidence" value="ECO:0007669"/>
    <property type="project" value="InterPro"/>
</dbReference>
<dbReference type="KEGG" id="lgi:LOTGIDRAFT_172305"/>
<evidence type="ECO:0000259" key="7">
    <source>
        <dbReference type="Pfam" id="PF02931"/>
    </source>
</evidence>
<dbReference type="CTD" id="20242051"/>
<dbReference type="InterPro" id="IPR038050">
    <property type="entry name" value="Neuro_actylchol_rec"/>
</dbReference>
<dbReference type="InterPro" id="IPR006202">
    <property type="entry name" value="Neur_chan_lig-bd"/>
</dbReference>
<dbReference type="Pfam" id="PF02931">
    <property type="entry name" value="Neur_chan_LBD"/>
    <property type="match status" value="1"/>
</dbReference>
<protein>
    <recommendedName>
        <fullName evidence="11">Neurotransmitter-gated ion-channel ligand-binding domain-containing protein</fullName>
    </recommendedName>
</protein>
<gene>
    <name evidence="9" type="ORF">LOTGIDRAFT_172305</name>
</gene>
<evidence type="ECO:0000256" key="2">
    <source>
        <dbReference type="ARBA" id="ARBA00022692"/>
    </source>
</evidence>
<proteinExistence type="predicted"/>
<dbReference type="InterPro" id="IPR036734">
    <property type="entry name" value="Neur_chan_lig-bd_sf"/>
</dbReference>
<accession>V4B8A4</accession>
<feature type="transmembrane region" description="Helical" evidence="5">
    <location>
        <begin position="415"/>
        <end position="436"/>
    </location>
</feature>
<feature type="signal peptide" evidence="6">
    <location>
        <begin position="1"/>
        <end position="23"/>
    </location>
</feature>
<dbReference type="Gene3D" id="2.70.170.10">
    <property type="entry name" value="Neurotransmitter-gated ion-channel ligand-binding domain"/>
    <property type="match status" value="1"/>
</dbReference>
<dbReference type="CDD" id="cd18989">
    <property type="entry name" value="LGIC_ECD_cation"/>
    <property type="match status" value="1"/>
</dbReference>
<feature type="transmembrane region" description="Helical" evidence="5">
    <location>
        <begin position="236"/>
        <end position="259"/>
    </location>
</feature>
<keyword evidence="4 5" id="KW-0472">Membrane</keyword>
<dbReference type="PRINTS" id="PR00252">
    <property type="entry name" value="NRIONCHANNEL"/>
</dbReference>
<organism evidence="9 10">
    <name type="scientific">Lottia gigantea</name>
    <name type="common">Giant owl limpet</name>
    <dbReference type="NCBI Taxonomy" id="225164"/>
    <lineage>
        <taxon>Eukaryota</taxon>
        <taxon>Metazoa</taxon>
        <taxon>Spiralia</taxon>
        <taxon>Lophotrochozoa</taxon>
        <taxon>Mollusca</taxon>
        <taxon>Gastropoda</taxon>
        <taxon>Patellogastropoda</taxon>
        <taxon>Lottioidea</taxon>
        <taxon>Lottiidae</taxon>
        <taxon>Lottia</taxon>
    </lineage>
</organism>
<dbReference type="Proteomes" id="UP000030746">
    <property type="component" value="Unassembled WGS sequence"/>
</dbReference>
<feature type="domain" description="Neurotransmitter-gated ion-channel ligand-binding" evidence="7">
    <location>
        <begin position="30"/>
        <end position="232"/>
    </location>
</feature>
<evidence type="ECO:0000256" key="1">
    <source>
        <dbReference type="ARBA" id="ARBA00004141"/>
    </source>
</evidence>